<evidence type="ECO:0000313" key="3">
    <source>
        <dbReference type="EMBL" id="CAH1116515.1"/>
    </source>
</evidence>
<feature type="compositionally biased region" description="Basic residues" evidence="1">
    <location>
        <begin position="1669"/>
        <end position="1683"/>
    </location>
</feature>
<name>A0A9P0DCX7_PHACE</name>
<feature type="compositionally biased region" description="Basic and acidic residues" evidence="1">
    <location>
        <begin position="422"/>
        <end position="433"/>
    </location>
</feature>
<feature type="region of interest" description="Disordered" evidence="1">
    <location>
        <begin position="1"/>
        <end position="25"/>
    </location>
</feature>
<feature type="compositionally biased region" description="Polar residues" evidence="1">
    <location>
        <begin position="1088"/>
        <end position="1099"/>
    </location>
</feature>
<dbReference type="SUPFAM" id="SSF51182">
    <property type="entry name" value="RmlC-like cupins"/>
    <property type="match status" value="1"/>
</dbReference>
<feature type="region of interest" description="Disordered" evidence="1">
    <location>
        <begin position="984"/>
        <end position="1005"/>
    </location>
</feature>
<feature type="compositionally biased region" description="Polar residues" evidence="1">
    <location>
        <begin position="7"/>
        <end position="20"/>
    </location>
</feature>
<protein>
    <recommendedName>
        <fullName evidence="2">Mif2/CENP-C cupin domain-containing protein</fullName>
    </recommendedName>
</protein>
<dbReference type="Proteomes" id="UP001153737">
    <property type="component" value="Chromosome 1"/>
</dbReference>
<dbReference type="Gene3D" id="2.60.120.10">
    <property type="entry name" value="Jelly Rolls"/>
    <property type="match status" value="1"/>
</dbReference>
<feature type="region of interest" description="Disordered" evidence="1">
    <location>
        <begin position="1217"/>
        <end position="1301"/>
    </location>
</feature>
<feature type="compositionally biased region" description="Polar residues" evidence="1">
    <location>
        <begin position="1278"/>
        <end position="1301"/>
    </location>
</feature>
<feature type="compositionally biased region" description="Basic and acidic residues" evidence="1">
    <location>
        <begin position="220"/>
        <end position="246"/>
    </location>
</feature>
<feature type="compositionally biased region" description="Polar residues" evidence="1">
    <location>
        <begin position="164"/>
        <end position="173"/>
    </location>
</feature>
<feature type="compositionally biased region" description="Basic residues" evidence="1">
    <location>
        <begin position="210"/>
        <end position="219"/>
    </location>
</feature>
<feature type="compositionally biased region" description="Basic residues" evidence="1">
    <location>
        <begin position="1259"/>
        <end position="1269"/>
    </location>
</feature>
<dbReference type="Pfam" id="PF11699">
    <property type="entry name" value="CENP-C_C"/>
    <property type="match status" value="1"/>
</dbReference>
<feature type="region of interest" description="Disordered" evidence="1">
    <location>
        <begin position="1650"/>
        <end position="1697"/>
    </location>
</feature>
<dbReference type="InterPro" id="IPR014710">
    <property type="entry name" value="RmlC-like_jellyroll"/>
</dbReference>
<dbReference type="EMBL" id="OU896707">
    <property type="protein sequence ID" value="CAH1116515.1"/>
    <property type="molecule type" value="Genomic_DNA"/>
</dbReference>
<evidence type="ECO:0000259" key="2">
    <source>
        <dbReference type="Pfam" id="PF11699"/>
    </source>
</evidence>
<feature type="compositionally biased region" description="Basic residues" evidence="1">
    <location>
        <begin position="1498"/>
        <end position="1509"/>
    </location>
</feature>
<accession>A0A9P0DCX7</accession>
<feature type="compositionally biased region" description="Basic and acidic residues" evidence="1">
    <location>
        <begin position="1528"/>
        <end position="1544"/>
    </location>
</feature>
<dbReference type="InterPro" id="IPR025974">
    <property type="entry name" value="Mif2/CENP-C_cupin"/>
</dbReference>
<organism evidence="3 4">
    <name type="scientific">Phaedon cochleariae</name>
    <name type="common">Mustard beetle</name>
    <dbReference type="NCBI Taxonomy" id="80249"/>
    <lineage>
        <taxon>Eukaryota</taxon>
        <taxon>Metazoa</taxon>
        <taxon>Ecdysozoa</taxon>
        <taxon>Arthropoda</taxon>
        <taxon>Hexapoda</taxon>
        <taxon>Insecta</taxon>
        <taxon>Pterygota</taxon>
        <taxon>Neoptera</taxon>
        <taxon>Endopterygota</taxon>
        <taxon>Coleoptera</taxon>
        <taxon>Polyphaga</taxon>
        <taxon>Cucujiformia</taxon>
        <taxon>Chrysomeloidea</taxon>
        <taxon>Chrysomelidae</taxon>
        <taxon>Chrysomelinae</taxon>
        <taxon>Chrysomelini</taxon>
        <taxon>Phaedon</taxon>
    </lineage>
</organism>
<feature type="compositionally biased region" description="Basic and acidic residues" evidence="1">
    <location>
        <begin position="1686"/>
        <end position="1697"/>
    </location>
</feature>
<evidence type="ECO:0000256" key="1">
    <source>
        <dbReference type="SAM" id="MobiDB-lite"/>
    </source>
</evidence>
<feature type="compositionally biased region" description="Basic and acidic residues" evidence="1">
    <location>
        <begin position="199"/>
        <end position="209"/>
    </location>
</feature>
<feature type="compositionally biased region" description="Polar residues" evidence="1">
    <location>
        <begin position="1027"/>
        <end position="1040"/>
    </location>
</feature>
<reference evidence="3" key="1">
    <citation type="submission" date="2022-01" db="EMBL/GenBank/DDBJ databases">
        <authorList>
            <person name="King R."/>
        </authorList>
    </citation>
    <scope>NUCLEOTIDE SEQUENCE</scope>
</reference>
<sequence>MNKKRNSNAINKDTQQNSEQLGDESTESILIEDRVKKLLDIGNDVERRNIFNNAEQNLPKDPIRRSIITRTLKNRATMISSTPMLKQRGNVFSTESSLNISPIHVDVDVTIDNEVQNLQGQGEPKITEQDIVIVDSSENDLDATKGSNEVKTYKTRGMRKYLTKDSQQQNKKGNISLDKEKGSEPNSEIGMESVAKDNNSVKEKMENITKRKSPGRKKNDKSGSKLQSESKKNDIDFEQSKDERSAKRTIKKSTSEDITDSKYSKSNTSISMMLRSMNVTEKSINKNASCPVSKGRQSLPLTPIEEANDNHFDNTEKLLTSTKTTKCSHEPNSINDNSTLVSEKSLNTKKVIGGQTPTSSIEVIKSPHKKISTCTESPNIMTMSVRLEKLPSDTPVIKCSNQNVKMTEEITSKIPILRSRSKSRENVEKRDPLPKAQSSRTIHFPSMEKSLSEEKKIPPKPAPRRKKLKRKETSTSQTINKNNPGNNTSSTNNLKKDKEMPTKMVKNIGTSINVESVPHEVAHSEQNGPAKCFKDISTSTHSGKENNINVPYKVAHSEQNGPGKCLKDMSTSTDPGKENNINVPHKVAHSEQNGPGKCLKDMSTSTHLGKENTIDVPHKVAHSEQNGPGKCLKDMSTSTHPGIENDINVLHKVAHSEQNGPGMCLRHISTSTYPGKENNINMDKMFTDSSESSDENKKKKCQQFDNLISRLTTHHKQVQTSLNVVSDPPLQNTSSNDTCMKTQTQTEELDNRNIDKVDKEIMCVSDAEQSSSGFSDHSSILQIVEEYQTRLYGDTEMEEENRLFASLPREQEYFTSSDDENELCLETSKDVPWRFEPPLIRNSNRFSVKLNFINNTQKILEGNQVADESCDIVTEIKKKRQDYTRESQRMNTAECAKSGDRRQLSSDRVFFYPHGKDTDDEETPDAVSNIQADISSDEPTLTDDLIDKNIPESPTKLSAKIEKRYLVYTPKRSREQRTNHLDLQRSVGSTEEQTNCRTSTRSQHRLTLDTSKLAAIKSPLAPESTKHTPGTQNPSVNINYDENNTIRKNTKSCVLKIKTIPSEVSTAENNVVPLEPVANESAMPEITPLQNDQTPNVNRHNSKTRNPIKQKQPLERSQFKHRPISSDSGVEEEPTVHAVGPRIEIVHPNEETLRNQLGTREVELPDATVQKKQTKAVKISSVEYLGPIVPNYAGVPTADNVSRQNLLPDENVIGGVDEKTPTKHSIHHDYSSSRSSRKQPVKIANNPQEEPVFKVPKTNPRKQNQKRTTKVAGGMETDNVNETSQDNTQGESVSQVSKTIIRKQSLQRKTVVADNMETPDGHTQNNPQGVPNLKVPKTNNRKQQERLTLMGDITPLSNVPNEALSEGTRKSGRARRQPVHRYQIYTCEILSDKKSRSSVSTKKTQKKVTRESEENEADSPTRTLRKRVTSKSLSKSSRSPSKRSRTPSKRSRSPSKRSRTPSKRSRTPSKRSRSPSKRSRSPSKRSRSPSERSSSPSKRSRSPSKRSKSPSKVLKSPSKVSKLTSKLQSKESKLPSKRLEKRVDQIASSNDGAEQLESCVERDSEANYLRLPGTSDSASSLHQDTMQMSVLNRNTMDEIYHNTTKESVIKRNYKMKYDSALSETVSSSTANLEANDTAGIASAGLEETQGLKGTTRKSTRYATTSTVSKVKRKPSLNRIKSTKKSAVPDEKESRRETHEMLNSQIDLTSSKGDFEHCENNNVQEMDDEFSQLPGTSIITVSATNPDTIRESTFKTSPAYEKHLHTTRGSRVTKNYKKNTDRITRTVSKIKNASVSPEGKFKSGEFIDIMLNQENVRLKYVENDPKLVANKDDMQAINGSTTGFLKIEPGGMKQPYTAKKHSLWFFVMEGKGEIRVHNRTCAIKPFSRFNVPSGIEYSIKNGNKEESLILGYVKMISANNES</sequence>
<feature type="domain" description="Mif2/CENP-C cupin" evidence="2">
    <location>
        <begin position="1840"/>
        <end position="1906"/>
    </location>
</feature>
<gene>
    <name evidence="3" type="ORF">PHAECO_LOCUS786</name>
</gene>
<feature type="region of interest" description="Disordered" evidence="1">
    <location>
        <begin position="1316"/>
        <end position="1378"/>
    </location>
</feature>
<feature type="compositionally biased region" description="Basic and acidic residues" evidence="1">
    <location>
        <begin position="1217"/>
        <end position="1231"/>
    </location>
</feature>
<feature type="compositionally biased region" description="Polar residues" evidence="1">
    <location>
        <begin position="986"/>
        <end position="1001"/>
    </location>
</feature>
<feature type="compositionally biased region" description="Low complexity" evidence="1">
    <location>
        <begin position="480"/>
        <end position="493"/>
    </location>
</feature>
<dbReference type="InterPro" id="IPR011051">
    <property type="entry name" value="RmlC_Cupin_sf"/>
</dbReference>
<feature type="compositionally biased region" description="Basic residues" evidence="1">
    <location>
        <begin position="1440"/>
        <end position="1487"/>
    </location>
</feature>
<feature type="region of interest" description="Disordered" evidence="1">
    <location>
        <begin position="1393"/>
        <end position="1558"/>
    </location>
</feature>
<feature type="compositionally biased region" description="Low complexity" evidence="1">
    <location>
        <begin position="1430"/>
        <end position="1439"/>
    </location>
</feature>
<feature type="region of interest" description="Disordered" evidence="1">
    <location>
        <begin position="415"/>
        <end position="501"/>
    </location>
</feature>
<proteinExistence type="predicted"/>
<keyword evidence="4" id="KW-1185">Reference proteome</keyword>
<reference evidence="3" key="2">
    <citation type="submission" date="2022-10" db="EMBL/GenBank/DDBJ databases">
        <authorList>
            <consortium name="ENA_rothamsted_submissions"/>
            <consortium name="culmorum"/>
            <person name="King R."/>
        </authorList>
    </citation>
    <scope>NUCLEOTIDE SEQUENCE</scope>
</reference>
<feature type="compositionally biased region" description="Low complexity" evidence="1">
    <location>
        <begin position="1510"/>
        <end position="1526"/>
    </location>
</feature>
<feature type="region of interest" description="Disordered" evidence="1">
    <location>
        <begin position="138"/>
        <end position="265"/>
    </location>
</feature>
<evidence type="ECO:0000313" key="4">
    <source>
        <dbReference type="Proteomes" id="UP001153737"/>
    </source>
</evidence>
<feature type="compositionally biased region" description="Basic and acidic residues" evidence="1">
    <location>
        <begin position="253"/>
        <end position="263"/>
    </location>
</feature>
<feature type="region of interest" description="Disordered" evidence="1">
    <location>
        <begin position="1087"/>
        <end position="1136"/>
    </location>
</feature>
<feature type="region of interest" description="Disordered" evidence="1">
    <location>
        <begin position="1018"/>
        <end position="1040"/>
    </location>
</feature>